<comment type="subcellular location">
    <subcellularLocation>
        <location evidence="1">Nucleus</location>
    </subcellularLocation>
</comment>
<keyword evidence="4" id="KW-0862">Zinc</keyword>
<dbReference type="EMBL" id="ASHM01093724">
    <property type="protein sequence ID" value="PNX64718.1"/>
    <property type="molecule type" value="Genomic_DNA"/>
</dbReference>
<evidence type="ECO:0000256" key="3">
    <source>
        <dbReference type="ARBA" id="ARBA00022771"/>
    </source>
</evidence>
<dbReference type="STRING" id="57577.A0A2K3KEM1"/>
<sequence>MPPPHTGSALSKKILEFISDWGIEKKIFSLTLDNASANDEGLKIVGDALEKIRESVKYVKGTEGRMDKFKESVGKVGGVNTSAGLSSDVPTRWNSTYLMLESALKYQRVFSSLSFHDNNFKERFLTQG</sequence>
<evidence type="ECO:0000313" key="6">
    <source>
        <dbReference type="EMBL" id="PNX64718.1"/>
    </source>
</evidence>
<evidence type="ECO:0000256" key="4">
    <source>
        <dbReference type="ARBA" id="ARBA00022833"/>
    </source>
</evidence>
<reference evidence="6 7" key="2">
    <citation type="journal article" date="2017" name="Front. Plant Sci.">
        <title>Gene Classification and Mining of Molecular Markers Useful in Red Clover (Trifolium pratense) Breeding.</title>
        <authorList>
            <person name="Istvanek J."/>
            <person name="Dluhosova J."/>
            <person name="Dluhos P."/>
            <person name="Patkova L."/>
            <person name="Nedelnik J."/>
            <person name="Repkova J."/>
        </authorList>
    </citation>
    <scope>NUCLEOTIDE SEQUENCE [LARGE SCALE GENOMIC DNA]</scope>
    <source>
        <strain evidence="7">cv. Tatra</strain>
        <tissue evidence="6">Young leaves</tissue>
    </source>
</reference>
<dbReference type="Proteomes" id="UP000236291">
    <property type="component" value="Unassembled WGS sequence"/>
</dbReference>
<name>A0A2K3KEM1_TRIPR</name>
<dbReference type="AlphaFoldDB" id="A0A2K3KEM1"/>
<protein>
    <submittedName>
        <fullName evidence="6">HAT family dimerization domain-containing protein</fullName>
    </submittedName>
</protein>
<dbReference type="GO" id="GO:0005634">
    <property type="term" value="C:nucleus"/>
    <property type="evidence" value="ECO:0007669"/>
    <property type="project" value="UniProtKB-SubCell"/>
</dbReference>
<dbReference type="PANTHER" id="PTHR46481:SF10">
    <property type="entry name" value="ZINC FINGER BED DOMAIN-CONTAINING PROTEIN 39"/>
    <property type="match status" value="1"/>
</dbReference>
<dbReference type="GO" id="GO:0008270">
    <property type="term" value="F:zinc ion binding"/>
    <property type="evidence" value="ECO:0007669"/>
    <property type="project" value="UniProtKB-KW"/>
</dbReference>
<proteinExistence type="predicted"/>
<evidence type="ECO:0000313" key="7">
    <source>
        <dbReference type="Proteomes" id="UP000236291"/>
    </source>
</evidence>
<keyword evidence="3" id="KW-0863">Zinc-finger</keyword>
<reference evidence="6 7" key="1">
    <citation type="journal article" date="2014" name="Am. J. Bot.">
        <title>Genome assembly and annotation for red clover (Trifolium pratense; Fabaceae).</title>
        <authorList>
            <person name="Istvanek J."/>
            <person name="Jaros M."/>
            <person name="Krenek A."/>
            <person name="Repkova J."/>
        </authorList>
    </citation>
    <scope>NUCLEOTIDE SEQUENCE [LARGE SCALE GENOMIC DNA]</scope>
    <source>
        <strain evidence="7">cv. Tatra</strain>
        <tissue evidence="6">Young leaves</tissue>
    </source>
</reference>
<dbReference type="InterPro" id="IPR052035">
    <property type="entry name" value="ZnF_BED_domain_contain"/>
</dbReference>
<gene>
    <name evidence="6" type="ORF">L195_g054161</name>
</gene>
<keyword evidence="5" id="KW-0539">Nucleus</keyword>
<keyword evidence="2" id="KW-0479">Metal-binding</keyword>
<organism evidence="6 7">
    <name type="scientific">Trifolium pratense</name>
    <name type="common">Red clover</name>
    <dbReference type="NCBI Taxonomy" id="57577"/>
    <lineage>
        <taxon>Eukaryota</taxon>
        <taxon>Viridiplantae</taxon>
        <taxon>Streptophyta</taxon>
        <taxon>Embryophyta</taxon>
        <taxon>Tracheophyta</taxon>
        <taxon>Spermatophyta</taxon>
        <taxon>Magnoliopsida</taxon>
        <taxon>eudicotyledons</taxon>
        <taxon>Gunneridae</taxon>
        <taxon>Pentapetalae</taxon>
        <taxon>rosids</taxon>
        <taxon>fabids</taxon>
        <taxon>Fabales</taxon>
        <taxon>Fabaceae</taxon>
        <taxon>Papilionoideae</taxon>
        <taxon>50 kb inversion clade</taxon>
        <taxon>NPAAA clade</taxon>
        <taxon>Hologalegina</taxon>
        <taxon>IRL clade</taxon>
        <taxon>Trifolieae</taxon>
        <taxon>Trifolium</taxon>
    </lineage>
</organism>
<evidence type="ECO:0000256" key="5">
    <source>
        <dbReference type="ARBA" id="ARBA00023242"/>
    </source>
</evidence>
<dbReference type="SUPFAM" id="SSF53098">
    <property type="entry name" value="Ribonuclease H-like"/>
    <property type="match status" value="1"/>
</dbReference>
<accession>A0A2K3KEM1</accession>
<dbReference type="InterPro" id="IPR012337">
    <property type="entry name" value="RNaseH-like_sf"/>
</dbReference>
<evidence type="ECO:0000256" key="1">
    <source>
        <dbReference type="ARBA" id="ARBA00004123"/>
    </source>
</evidence>
<evidence type="ECO:0000256" key="2">
    <source>
        <dbReference type="ARBA" id="ARBA00022723"/>
    </source>
</evidence>
<comment type="caution">
    <text evidence="6">The sequence shown here is derived from an EMBL/GenBank/DDBJ whole genome shotgun (WGS) entry which is preliminary data.</text>
</comment>
<dbReference type="PANTHER" id="PTHR46481">
    <property type="entry name" value="ZINC FINGER BED DOMAIN-CONTAINING PROTEIN 4"/>
    <property type="match status" value="1"/>
</dbReference>